<evidence type="ECO:0008006" key="3">
    <source>
        <dbReference type="Google" id="ProtNLM"/>
    </source>
</evidence>
<accession>A0A545U4S9</accession>
<evidence type="ECO:0000313" key="1">
    <source>
        <dbReference type="EMBL" id="TQV84476.1"/>
    </source>
</evidence>
<name>A0A545U4S9_9GAMM</name>
<evidence type="ECO:0000313" key="2">
    <source>
        <dbReference type="Proteomes" id="UP000315439"/>
    </source>
</evidence>
<gene>
    <name evidence="1" type="ORF">FLL46_22950</name>
</gene>
<dbReference type="AlphaFoldDB" id="A0A545U4S9"/>
<dbReference type="OrthoDB" id="6198933at2"/>
<dbReference type="EMBL" id="VIKS01000014">
    <property type="protein sequence ID" value="TQV84476.1"/>
    <property type="molecule type" value="Genomic_DNA"/>
</dbReference>
<reference evidence="1 2" key="1">
    <citation type="submission" date="2019-07" db="EMBL/GenBank/DDBJ databases">
        <title>Draft genome for Aliikangiella sp. M105.</title>
        <authorList>
            <person name="Wang G."/>
        </authorList>
    </citation>
    <scope>NUCLEOTIDE SEQUENCE [LARGE SCALE GENOMIC DNA]</scope>
    <source>
        <strain evidence="1 2">M105</strain>
    </source>
</reference>
<organism evidence="1 2">
    <name type="scientific">Aliikangiella coralliicola</name>
    <dbReference type="NCBI Taxonomy" id="2592383"/>
    <lineage>
        <taxon>Bacteria</taxon>
        <taxon>Pseudomonadati</taxon>
        <taxon>Pseudomonadota</taxon>
        <taxon>Gammaproteobacteria</taxon>
        <taxon>Oceanospirillales</taxon>
        <taxon>Pleioneaceae</taxon>
        <taxon>Aliikangiella</taxon>
    </lineage>
</organism>
<dbReference type="RefSeq" id="WP_142934126.1">
    <property type="nucleotide sequence ID" value="NZ_ML660170.1"/>
</dbReference>
<protein>
    <recommendedName>
        <fullName evidence="3">DUF4124 domain-containing protein</fullName>
    </recommendedName>
</protein>
<comment type="caution">
    <text evidence="1">The sequence shown here is derived from an EMBL/GenBank/DDBJ whole genome shotgun (WGS) entry which is preliminary data.</text>
</comment>
<keyword evidence="2" id="KW-1185">Reference proteome</keyword>
<dbReference type="Proteomes" id="UP000315439">
    <property type="component" value="Unassembled WGS sequence"/>
</dbReference>
<proteinExistence type="predicted"/>
<sequence length="126" mass="14348">MFKKLIVIIILFGLVVAGLQMFGGRDFGQVSLAWDKYNHGGDISSFLSDIGTIFSGGRVNESALPMGRYADQVMYRWKDELGQIHVSERKPNVDVFEEIRLGDMKFDIQEGMSKEEIEKILKKKDE</sequence>